<sequence length="156" mass="16924">MGRRQTEPTLVVEEAGGGDGGSREPMGSDLSPLPTYQLERVAFKGRNTQVPPLAEGYGYLIRSSLSSVRLDVRRLRTAIFKPPHRCSPGVQVQALARGRLGHRRGLDPEASPGVSSRLQCPQVLFWSGFSSKSSVCFLPIPVCRSLPLAAETLKLP</sequence>
<dbReference type="Proteomes" id="UP001153269">
    <property type="component" value="Unassembled WGS sequence"/>
</dbReference>
<dbReference type="EMBL" id="CADEAL010003971">
    <property type="protein sequence ID" value="CAB1448272.1"/>
    <property type="molecule type" value="Genomic_DNA"/>
</dbReference>
<dbReference type="AlphaFoldDB" id="A0A9N7VF13"/>
<evidence type="ECO:0000256" key="1">
    <source>
        <dbReference type="SAM" id="MobiDB-lite"/>
    </source>
</evidence>
<comment type="caution">
    <text evidence="2">The sequence shown here is derived from an EMBL/GenBank/DDBJ whole genome shotgun (WGS) entry which is preliminary data.</text>
</comment>
<keyword evidence="3" id="KW-1185">Reference proteome</keyword>
<organism evidence="2 3">
    <name type="scientific">Pleuronectes platessa</name>
    <name type="common">European plaice</name>
    <dbReference type="NCBI Taxonomy" id="8262"/>
    <lineage>
        <taxon>Eukaryota</taxon>
        <taxon>Metazoa</taxon>
        <taxon>Chordata</taxon>
        <taxon>Craniata</taxon>
        <taxon>Vertebrata</taxon>
        <taxon>Euteleostomi</taxon>
        <taxon>Actinopterygii</taxon>
        <taxon>Neopterygii</taxon>
        <taxon>Teleostei</taxon>
        <taxon>Neoteleostei</taxon>
        <taxon>Acanthomorphata</taxon>
        <taxon>Carangaria</taxon>
        <taxon>Pleuronectiformes</taxon>
        <taxon>Pleuronectoidei</taxon>
        <taxon>Pleuronectidae</taxon>
        <taxon>Pleuronectes</taxon>
    </lineage>
</organism>
<proteinExistence type="predicted"/>
<protein>
    <submittedName>
        <fullName evidence="2">Uncharacterized protein</fullName>
    </submittedName>
</protein>
<evidence type="ECO:0000313" key="3">
    <source>
        <dbReference type="Proteomes" id="UP001153269"/>
    </source>
</evidence>
<evidence type="ECO:0000313" key="2">
    <source>
        <dbReference type="EMBL" id="CAB1448272.1"/>
    </source>
</evidence>
<feature type="region of interest" description="Disordered" evidence="1">
    <location>
        <begin position="1"/>
        <end position="31"/>
    </location>
</feature>
<name>A0A9N7VF13_PLEPL</name>
<accession>A0A9N7VF13</accession>
<gene>
    <name evidence="2" type="ORF">PLEPLA_LOCUS35929</name>
</gene>
<reference evidence="2" key="1">
    <citation type="submission" date="2020-03" db="EMBL/GenBank/DDBJ databases">
        <authorList>
            <person name="Weist P."/>
        </authorList>
    </citation>
    <scope>NUCLEOTIDE SEQUENCE</scope>
</reference>